<name>A0AAW0FXF0_9APHY</name>
<proteinExistence type="predicted"/>
<dbReference type="AlphaFoldDB" id="A0AAW0FXF0"/>
<protein>
    <recommendedName>
        <fullName evidence="1">Ku70/Ku80 N-terminal alpha/beta domain-containing protein</fullName>
    </recommendedName>
</protein>
<comment type="caution">
    <text evidence="2">The sequence shown here is derived from an EMBL/GenBank/DDBJ whole genome shotgun (WGS) entry which is preliminary data.</text>
</comment>
<evidence type="ECO:0000313" key="3">
    <source>
        <dbReference type="Proteomes" id="UP001385951"/>
    </source>
</evidence>
<feature type="domain" description="Ku70/Ku80 N-terminal alpha/beta" evidence="1">
    <location>
        <begin position="7"/>
        <end position="53"/>
    </location>
</feature>
<dbReference type="InterPro" id="IPR036465">
    <property type="entry name" value="vWFA_dom_sf"/>
</dbReference>
<dbReference type="Proteomes" id="UP001385951">
    <property type="component" value="Unassembled WGS sequence"/>
</dbReference>
<accession>A0AAW0FXF0</accession>
<dbReference type="Pfam" id="PF03731">
    <property type="entry name" value="Ku_N"/>
    <property type="match status" value="1"/>
</dbReference>
<gene>
    <name evidence="2" type="ORF">QCA50_013899</name>
</gene>
<dbReference type="SUPFAM" id="SSF53300">
    <property type="entry name" value="vWA-like"/>
    <property type="match status" value="1"/>
</dbReference>
<evidence type="ECO:0000313" key="2">
    <source>
        <dbReference type="EMBL" id="KAK7682869.1"/>
    </source>
</evidence>
<organism evidence="2 3">
    <name type="scientific">Cerrena zonata</name>
    <dbReference type="NCBI Taxonomy" id="2478898"/>
    <lineage>
        <taxon>Eukaryota</taxon>
        <taxon>Fungi</taxon>
        <taxon>Dikarya</taxon>
        <taxon>Basidiomycota</taxon>
        <taxon>Agaricomycotina</taxon>
        <taxon>Agaricomycetes</taxon>
        <taxon>Polyporales</taxon>
        <taxon>Cerrenaceae</taxon>
        <taxon>Cerrena</taxon>
    </lineage>
</organism>
<dbReference type="Gene3D" id="3.40.50.410">
    <property type="entry name" value="von Willebrand factor, type A domain"/>
    <property type="match status" value="1"/>
</dbReference>
<dbReference type="InterPro" id="IPR005161">
    <property type="entry name" value="Ku_N"/>
</dbReference>
<keyword evidence="3" id="KW-1185">Reference proteome</keyword>
<dbReference type="EMBL" id="JASBNA010000033">
    <property type="protein sequence ID" value="KAK7682869.1"/>
    <property type="molecule type" value="Genomic_DNA"/>
</dbReference>
<evidence type="ECO:0000259" key="1">
    <source>
        <dbReference type="Pfam" id="PF03731"/>
    </source>
</evidence>
<sequence>MSEKELTVFVIDLSPSMAAEVNGGTALDLGLYYVYDVFIEKLIKGRKTDCIGILKIQQV</sequence>
<reference evidence="2 3" key="1">
    <citation type="submission" date="2022-09" db="EMBL/GenBank/DDBJ databases">
        <authorList>
            <person name="Palmer J.M."/>
        </authorList>
    </citation>
    <scope>NUCLEOTIDE SEQUENCE [LARGE SCALE GENOMIC DNA]</scope>
    <source>
        <strain evidence="2 3">DSM 7382</strain>
    </source>
</reference>